<proteinExistence type="predicted"/>
<dbReference type="AlphaFoldDB" id="A0A7J0DCK4"/>
<feature type="compositionally biased region" description="Basic and acidic residues" evidence="1">
    <location>
        <begin position="34"/>
        <end position="55"/>
    </location>
</feature>
<keyword evidence="3" id="KW-1185">Reference proteome</keyword>
<organism evidence="2 3">
    <name type="scientific">Actinidia rufa</name>
    <dbReference type="NCBI Taxonomy" id="165716"/>
    <lineage>
        <taxon>Eukaryota</taxon>
        <taxon>Viridiplantae</taxon>
        <taxon>Streptophyta</taxon>
        <taxon>Embryophyta</taxon>
        <taxon>Tracheophyta</taxon>
        <taxon>Spermatophyta</taxon>
        <taxon>Magnoliopsida</taxon>
        <taxon>eudicotyledons</taxon>
        <taxon>Gunneridae</taxon>
        <taxon>Pentapetalae</taxon>
        <taxon>asterids</taxon>
        <taxon>Ericales</taxon>
        <taxon>Actinidiaceae</taxon>
        <taxon>Actinidia</taxon>
    </lineage>
</organism>
<sequence>MVLNPVDESSTFTPALRRGVNFINLRKSRNPTVGKEERWLSKGNAGEDRAERKVSQETQSNPGWLPAEVEHSMGCRAPRSVTSDIDVSQNRHMLELALSSKSCLNCLIFLLEIQSLLFFASRQASYPRLLSIGSFSER</sequence>
<evidence type="ECO:0000313" key="3">
    <source>
        <dbReference type="Proteomes" id="UP000585474"/>
    </source>
</evidence>
<evidence type="ECO:0000313" key="2">
    <source>
        <dbReference type="EMBL" id="GFS31156.1"/>
    </source>
</evidence>
<feature type="region of interest" description="Disordered" evidence="1">
    <location>
        <begin position="34"/>
        <end position="66"/>
    </location>
</feature>
<dbReference type="Proteomes" id="UP000585474">
    <property type="component" value="Unassembled WGS sequence"/>
</dbReference>
<name>A0A7J0DCK4_9ERIC</name>
<gene>
    <name evidence="2" type="ORF">Acr_00g0015930</name>
</gene>
<reference evidence="3" key="1">
    <citation type="submission" date="2019-07" db="EMBL/GenBank/DDBJ databases">
        <title>De Novo Assembly of kiwifruit Actinidia rufa.</title>
        <authorList>
            <person name="Sugita-Konishi S."/>
            <person name="Sato K."/>
            <person name="Mori E."/>
            <person name="Abe Y."/>
            <person name="Kisaki G."/>
            <person name="Hamano K."/>
            <person name="Suezawa K."/>
            <person name="Otani M."/>
            <person name="Fukuda T."/>
            <person name="Manabe T."/>
            <person name="Gomi K."/>
            <person name="Tabuchi M."/>
            <person name="Akimitsu K."/>
            <person name="Kataoka I."/>
        </authorList>
    </citation>
    <scope>NUCLEOTIDE SEQUENCE [LARGE SCALE GENOMIC DNA]</scope>
    <source>
        <strain evidence="3">cv. Fuchu</strain>
    </source>
</reference>
<comment type="caution">
    <text evidence="2">The sequence shown here is derived from an EMBL/GenBank/DDBJ whole genome shotgun (WGS) entry which is preliminary data.</text>
</comment>
<protein>
    <submittedName>
        <fullName evidence="2">Uncharacterized protein</fullName>
    </submittedName>
</protein>
<accession>A0A7J0DCK4</accession>
<dbReference type="EMBL" id="BJWL01000137">
    <property type="protein sequence ID" value="GFS31156.1"/>
    <property type="molecule type" value="Genomic_DNA"/>
</dbReference>
<evidence type="ECO:0000256" key="1">
    <source>
        <dbReference type="SAM" id="MobiDB-lite"/>
    </source>
</evidence>